<keyword evidence="2 4" id="KW-0238">DNA-binding</keyword>
<dbReference type="PRINTS" id="PR00455">
    <property type="entry name" value="HTHTETR"/>
</dbReference>
<gene>
    <name evidence="6" type="ordered locus">Sros_2689</name>
</gene>
<dbReference type="InterPro" id="IPR023772">
    <property type="entry name" value="DNA-bd_HTH_TetR-type_CS"/>
</dbReference>
<keyword evidence="1" id="KW-0805">Transcription regulation</keyword>
<dbReference type="GO" id="GO:0000976">
    <property type="term" value="F:transcription cis-regulatory region binding"/>
    <property type="evidence" value="ECO:0007669"/>
    <property type="project" value="TreeGrafter"/>
</dbReference>
<dbReference type="STRING" id="479432.Sros_2689"/>
<dbReference type="PANTHER" id="PTHR30055">
    <property type="entry name" value="HTH-TYPE TRANSCRIPTIONAL REGULATOR RUTR"/>
    <property type="match status" value="1"/>
</dbReference>
<dbReference type="PANTHER" id="PTHR30055:SF234">
    <property type="entry name" value="HTH-TYPE TRANSCRIPTIONAL REGULATOR BETI"/>
    <property type="match status" value="1"/>
</dbReference>
<evidence type="ECO:0000256" key="2">
    <source>
        <dbReference type="ARBA" id="ARBA00023125"/>
    </source>
</evidence>
<dbReference type="EMBL" id="CP001814">
    <property type="protein sequence ID" value="ACZ85655.1"/>
    <property type="molecule type" value="Genomic_DNA"/>
</dbReference>
<keyword evidence="3" id="KW-0804">Transcription</keyword>
<protein>
    <submittedName>
        <fullName evidence="6">Transcriptional regulator, TetR family</fullName>
    </submittedName>
</protein>
<feature type="domain" description="HTH tetR-type" evidence="5">
    <location>
        <begin position="130"/>
        <end position="190"/>
    </location>
</feature>
<dbReference type="PROSITE" id="PS01081">
    <property type="entry name" value="HTH_TETR_1"/>
    <property type="match status" value="1"/>
</dbReference>
<evidence type="ECO:0000313" key="6">
    <source>
        <dbReference type="EMBL" id="ACZ85655.1"/>
    </source>
</evidence>
<sequence>MRGTPWAGGEAVPVRGTPWAAPSVGQAWAVPGHGDAVRLHSGDVAGACARGPGVLSRAGVLSVRGDTRPAAERGVAALVVAGAGRRRRCRASPFFDRHRYGQYNDSVLNVVKDQEPKRRYQSRLREDGTRRTRQAIVAAAGELFVANGYVATSLADIAVAAGVARPTVFAAFGSKPALLREVLDQALAGDDAPVPVADRPWFKPVWDATTQAAVLDAYAQVCVLIGGRAAALFETVRRAADAAPEVTELWDTLQANRRAGARMVVERLRSTGPLRPGLDGERAVDVMWLLNDPAHYSAMVQRCDWPADSFRDWLAGVMRDALLPR</sequence>
<dbReference type="Proteomes" id="UP000002029">
    <property type="component" value="Chromosome"/>
</dbReference>
<dbReference type="eggNOG" id="COG1309">
    <property type="taxonomic scope" value="Bacteria"/>
</dbReference>
<evidence type="ECO:0000256" key="4">
    <source>
        <dbReference type="PROSITE-ProRule" id="PRU00335"/>
    </source>
</evidence>
<evidence type="ECO:0000313" key="7">
    <source>
        <dbReference type="Proteomes" id="UP000002029"/>
    </source>
</evidence>
<reference evidence="6 7" key="1">
    <citation type="journal article" date="2010" name="Stand. Genomic Sci.">
        <title>Complete genome sequence of Streptosporangium roseum type strain (NI 9100).</title>
        <authorList>
            <person name="Nolan M."/>
            <person name="Sikorski J."/>
            <person name="Jando M."/>
            <person name="Lucas S."/>
            <person name="Lapidus A."/>
            <person name="Glavina Del Rio T."/>
            <person name="Chen F."/>
            <person name="Tice H."/>
            <person name="Pitluck S."/>
            <person name="Cheng J.F."/>
            <person name="Chertkov O."/>
            <person name="Sims D."/>
            <person name="Meincke L."/>
            <person name="Brettin T."/>
            <person name="Han C."/>
            <person name="Detter J.C."/>
            <person name="Bruce D."/>
            <person name="Goodwin L."/>
            <person name="Land M."/>
            <person name="Hauser L."/>
            <person name="Chang Y.J."/>
            <person name="Jeffries C.D."/>
            <person name="Ivanova N."/>
            <person name="Mavromatis K."/>
            <person name="Mikhailova N."/>
            <person name="Chen A."/>
            <person name="Palaniappan K."/>
            <person name="Chain P."/>
            <person name="Rohde M."/>
            <person name="Goker M."/>
            <person name="Bristow J."/>
            <person name="Eisen J.A."/>
            <person name="Markowitz V."/>
            <person name="Hugenholtz P."/>
            <person name="Kyrpides N.C."/>
            <person name="Klenk H.P."/>
        </authorList>
    </citation>
    <scope>NUCLEOTIDE SEQUENCE [LARGE SCALE GENOMIC DNA]</scope>
    <source>
        <strain evidence="7">ATCC 12428 / DSM 43021 / JCM 3005 / NI 9100</strain>
    </source>
</reference>
<accession>D2B4W9</accession>
<keyword evidence="7" id="KW-1185">Reference proteome</keyword>
<evidence type="ECO:0000259" key="5">
    <source>
        <dbReference type="PROSITE" id="PS50977"/>
    </source>
</evidence>
<name>D2B4W9_STRRD</name>
<proteinExistence type="predicted"/>
<dbReference type="KEGG" id="sro:Sros_2689"/>
<dbReference type="Pfam" id="PF00440">
    <property type="entry name" value="TetR_N"/>
    <property type="match status" value="1"/>
</dbReference>
<dbReference type="GO" id="GO:0003700">
    <property type="term" value="F:DNA-binding transcription factor activity"/>
    <property type="evidence" value="ECO:0007669"/>
    <property type="project" value="TreeGrafter"/>
</dbReference>
<dbReference type="InterPro" id="IPR009057">
    <property type="entry name" value="Homeodomain-like_sf"/>
</dbReference>
<dbReference type="InterPro" id="IPR001647">
    <property type="entry name" value="HTH_TetR"/>
</dbReference>
<organism evidence="6 7">
    <name type="scientific">Streptosporangium roseum (strain ATCC 12428 / DSM 43021 / JCM 3005 / KCTC 9067 / NCIMB 10171 / NRRL 2505 / NI 9100)</name>
    <dbReference type="NCBI Taxonomy" id="479432"/>
    <lineage>
        <taxon>Bacteria</taxon>
        <taxon>Bacillati</taxon>
        <taxon>Actinomycetota</taxon>
        <taxon>Actinomycetes</taxon>
        <taxon>Streptosporangiales</taxon>
        <taxon>Streptosporangiaceae</taxon>
        <taxon>Streptosporangium</taxon>
    </lineage>
</organism>
<dbReference type="PROSITE" id="PS50977">
    <property type="entry name" value="HTH_TETR_2"/>
    <property type="match status" value="1"/>
</dbReference>
<dbReference type="AlphaFoldDB" id="D2B4W9"/>
<dbReference type="HOGENOM" id="CLU_855062_0_0_11"/>
<evidence type="ECO:0000256" key="3">
    <source>
        <dbReference type="ARBA" id="ARBA00023163"/>
    </source>
</evidence>
<dbReference type="SUPFAM" id="SSF46689">
    <property type="entry name" value="Homeodomain-like"/>
    <property type="match status" value="1"/>
</dbReference>
<dbReference type="InterPro" id="IPR050109">
    <property type="entry name" value="HTH-type_TetR-like_transc_reg"/>
</dbReference>
<feature type="DNA-binding region" description="H-T-H motif" evidence="4">
    <location>
        <begin position="153"/>
        <end position="172"/>
    </location>
</feature>
<dbReference type="Gene3D" id="1.10.357.10">
    <property type="entry name" value="Tetracycline Repressor, domain 2"/>
    <property type="match status" value="1"/>
</dbReference>
<evidence type="ECO:0000256" key="1">
    <source>
        <dbReference type="ARBA" id="ARBA00023015"/>
    </source>
</evidence>